<evidence type="ECO:0000313" key="2">
    <source>
        <dbReference type="Proteomes" id="UP001595692"/>
    </source>
</evidence>
<dbReference type="EMBL" id="JBHSAF010000001">
    <property type="protein sequence ID" value="MFC3912237.1"/>
    <property type="molecule type" value="Genomic_DNA"/>
</dbReference>
<organism evidence="1 2">
    <name type="scientific">Pseudaeromonas sharmana</name>
    <dbReference type="NCBI Taxonomy" id="328412"/>
    <lineage>
        <taxon>Bacteria</taxon>
        <taxon>Pseudomonadati</taxon>
        <taxon>Pseudomonadota</taxon>
        <taxon>Gammaproteobacteria</taxon>
        <taxon>Aeromonadales</taxon>
        <taxon>Aeromonadaceae</taxon>
        <taxon>Pseudaeromonas</taxon>
    </lineage>
</organism>
<evidence type="ECO:0000313" key="1">
    <source>
        <dbReference type="EMBL" id="MFC3912237.1"/>
    </source>
</evidence>
<dbReference type="Proteomes" id="UP001595692">
    <property type="component" value="Unassembled WGS sequence"/>
</dbReference>
<reference evidence="2" key="1">
    <citation type="journal article" date="2019" name="Int. J. Syst. Evol. Microbiol.">
        <title>The Global Catalogue of Microorganisms (GCM) 10K type strain sequencing project: providing services to taxonomists for standard genome sequencing and annotation.</title>
        <authorList>
            <consortium name="The Broad Institute Genomics Platform"/>
            <consortium name="The Broad Institute Genome Sequencing Center for Infectious Disease"/>
            <person name="Wu L."/>
            <person name="Ma J."/>
        </authorList>
    </citation>
    <scope>NUCLEOTIDE SEQUENCE [LARGE SCALE GENOMIC DNA]</scope>
    <source>
        <strain evidence="2">CCUG 54939</strain>
    </source>
</reference>
<keyword evidence="2" id="KW-1185">Reference proteome</keyword>
<proteinExistence type="predicted"/>
<sequence length="100" mass="11116">MREQIKNLVSIGVLPAEDVASVEEVKFIELIVSSIDGPITDDEAKAIVSIFGFDEFFGIAWSILHLVETAPHWPIKECLIRTDNPWITILIERAKNAGAL</sequence>
<name>A0ABV8CJ80_9GAMM</name>
<gene>
    <name evidence="1" type="ORF">ACFOSS_02005</name>
</gene>
<protein>
    <submittedName>
        <fullName evidence="1">Uncharacterized protein</fullName>
    </submittedName>
</protein>
<comment type="caution">
    <text evidence="1">The sequence shown here is derived from an EMBL/GenBank/DDBJ whole genome shotgun (WGS) entry which is preliminary data.</text>
</comment>
<dbReference type="RefSeq" id="WP_377150338.1">
    <property type="nucleotide sequence ID" value="NZ_JBHSAF010000001.1"/>
</dbReference>
<accession>A0ABV8CJ80</accession>